<name>A0A1D6H1N0_MAIZE</name>
<proteinExistence type="inferred from homology"/>
<dbReference type="AlphaFoldDB" id="A0A1D6H1N0"/>
<keyword evidence="2 3" id="KW-0560">Oxidoreductase</keyword>
<dbReference type="PANTHER" id="PTHR43353">
    <property type="entry name" value="SUCCINATE-SEMIALDEHYDE DEHYDROGENASE, MITOCHONDRIAL"/>
    <property type="match status" value="1"/>
</dbReference>
<sequence length="184" mass="19361">MFLSFFFALQPVGVVGAITPWNFPLAMITRKVGPALACGCTVVVKPSEFTPLTSLAAADLALQAGIPAGALNVVMGNAPEIGDALLQSTQVRKITFTGSTAVGKKLMAESANTVKKVSLELGGNAPCIVFDDADIDVAVKGSMPVLPVSHSQIVEVVNDERIGELARKEVEEMDLSSGKWWYGL</sequence>
<protein>
    <submittedName>
        <fullName evidence="5">Succinate semialdehyde dehydrogenase</fullName>
    </submittedName>
</protein>
<dbReference type="InterPro" id="IPR029510">
    <property type="entry name" value="Ald_DH_CS_GLU"/>
</dbReference>
<dbReference type="InterPro" id="IPR050740">
    <property type="entry name" value="Aldehyde_DH_Superfamily"/>
</dbReference>
<gene>
    <name evidence="5" type="ORF">ZEAMMB73_Zm00001d015405</name>
</gene>
<dbReference type="InterPro" id="IPR016162">
    <property type="entry name" value="Ald_DH_N"/>
</dbReference>
<evidence type="ECO:0000259" key="4">
    <source>
        <dbReference type="Pfam" id="PF00171"/>
    </source>
</evidence>
<dbReference type="EMBL" id="CM000781">
    <property type="protein sequence ID" value="AQK68786.1"/>
    <property type="molecule type" value="Genomic_DNA"/>
</dbReference>
<organism evidence="5">
    <name type="scientific">Zea mays</name>
    <name type="common">Maize</name>
    <dbReference type="NCBI Taxonomy" id="4577"/>
    <lineage>
        <taxon>Eukaryota</taxon>
        <taxon>Viridiplantae</taxon>
        <taxon>Streptophyta</taxon>
        <taxon>Embryophyta</taxon>
        <taxon>Tracheophyta</taxon>
        <taxon>Spermatophyta</taxon>
        <taxon>Magnoliopsida</taxon>
        <taxon>Liliopsida</taxon>
        <taxon>Poales</taxon>
        <taxon>Poaceae</taxon>
        <taxon>PACMAD clade</taxon>
        <taxon>Panicoideae</taxon>
        <taxon>Andropogonodae</taxon>
        <taxon>Andropogoneae</taxon>
        <taxon>Tripsacinae</taxon>
        <taxon>Zea</taxon>
    </lineage>
</organism>
<dbReference type="InParanoid" id="A0A1D6H1N0"/>
<reference evidence="5" key="1">
    <citation type="submission" date="2015-12" db="EMBL/GenBank/DDBJ databases">
        <title>Update maize B73 reference genome by single molecule sequencing technologies.</title>
        <authorList>
            <consortium name="Maize Genome Sequencing Project"/>
            <person name="Ware D."/>
        </authorList>
    </citation>
    <scope>NUCLEOTIDE SEQUENCE</scope>
    <source>
        <tissue evidence="5">Seedling</tissue>
    </source>
</reference>
<dbReference type="SUPFAM" id="SSF53720">
    <property type="entry name" value="ALDH-like"/>
    <property type="match status" value="1"/>
</dbReference>
<comment type="similarity">
    <text evidence="1 3">Belongs to the aldehyde dehydrogenase family.</text>
</comment>
<accession>A0A1D6H1N0</accession>
<dbReference type="Gene3D" id="3.40.605.10">
    <property type="entry name" value="Aldehyde Dehydrogenase, Chain A, domain 1"/>
    <property type="match status" value="1"/>
</dbReference>
<dbReference type="InterPro" id="IPR015590">
    <property type="entry name" value="Aldehyde_DH_dom"/>
</dbReference>
<dbReference type="GO" id="GO:0016491">
    <property type="term" value="F:oxidoreductase activity"/>
    <property type="evidence" value="ECO:0007669"/>
    <property type="project" value="UniProtKB-KW"/>
</dbReference>
<evidence type="ECO:0000256" key="1">
    <source>
        <dbReference type="ARBA" id="ARBA00009986"/>
    </source>
</evidence>
<dbReference type="InterPro" id="IPR016161">
    <property type="entry name" value="Ald_DH/histidinol_DH"/>
</dbReference>
<dbReference type="Pfam" id="PF00171">
    <property type="entry name" value="Aldedh"/>
    <property type="match status" value="1"/>
</dbReference>
<dbReference type="PROSITE" id="PS00687">
    <property type="entry name" value="ALDEHYDE_DEHYDR_GLU"/>
    <property type="match status" value="1"/>
</dbReference>
<evidence type="ECO:0000313" key="5">
    <source>
        <dbReference type="EMBL" id="AQK68786.1"/>
    </source>
</evidence>
<evidence type="ECO:0000256" key="3">
    <source>
        <dbReference type="RuleBase" id="RU003345"/>
    </source>
</evidence>
<evidence type="ECO:0000256" key="2">
    <source>
        <dbReference type="ARBA" id="ARBA00023002"/>
    </source>
</evidence>
<dbReference type="SMR" id="A0A1D6H1N0"/>
<feature type="domain" description="Aldehyde dehydrogenase" evidence="4">
    <location>
        <begin position="7"/>
        <end position="143"/>
    </location>
</feature>
<dbReference type="FunFam" id="3.40.605.10:FF:000086">
    <property type="entry name" value="Succinate semialdehyde dehydrogenase"/>
    <property type="match status" value="1"/>
</dbReference>
<dbReference type="STRING" id="4577.A0A1D6H1N0"/>
<dbReference type="PANTHER" id="PTHR43353:SF5">
    <property type="entry name" value="SUCCINATE-SEMIALDEHYDE DEHYDROGENASE, MITOCHONDRIAL"/>
    <property type="match status" value="1"/>
</dbReference>